<evidence type="ECO:0000313" key="4">
    <source>
        <dbReference type="EMBL" id="THU49360.1"/>
    </source>
</evidence>
<proteinExistence type="predicted"/>
<dbReference type="EMBL" id="PYDT01000009">
    <property type="protein sequence ID" value="THU49360.1"/>
    <property type="molecule type" value="Genomic_DNA"/>
</dbReference>
<feature type="compositionally biased region" description="Polar residues" evidence="3">
    <location>
        <begin position="152"/>
        <end position="161"/>
    </location>
</feature>
<evidence type="ECO:0000256" key="3">
    <source>
        <dbReference type="SAM" id="MobiDB-lite"/>
    </source>
</evidence>
<dbReference type="GO" id="GO:0005634">
    <property type="term" value="C:nucleus"/>
    <property type="evidence" value="ECO:0007669"/>
    <property type="project" value="UniProtKB-SubCell"/>
</dbReference>
<feature type="region of interest" description="Disordered" evidence="3">
    <location>
        <begin position="92"/>
        <end position="193"/>
    </location>
</feature>
<gene>
    <name evidence="4" type="ORF">C4D60_Mb06t08760</name>
</gene>
<name>A0A4S8ILM5_MUSBA</name>
<evidence type="ECO:0008006" key="6">
    <source>
        <dbReference type="Google" id="ProtNLM"/>
    </source>
</evidence>
<dbReference type="AlphaFoldDB" id="A0A4S8ILM5"/>
<comment type="subcellular location">
    <subcellularLocation>
        <location evidence="1">Nucleus</location>
    </subcellularLocation>
</comment>
<dbReference type="PANTHER" id="PTHR45914">
    <property type="entry name" value="TRANSCRIPTION FACTOR HEC3-RELATED"/>
    <property type="match status" value="1"/>
</dbReference>
<evidence type="ECO:0000256" key="1">
    <source>
        <dbReference type="ARBA" id="ARBA00004123"/>
    </source>
</evidence>
<dbReference type="PANTHER" id="PTHR45914:SF60">
    <property type="entry name" value="TRANSCRIPTION FACTOR RSL2-LIKE"/>
    <property type="match status" value="1"/>
</dbReference>
<organism evidence="4 5">
    <name type="scientific">Musa balbisiana</name>
    <name type="common">Banana</name>
    <dbReference type="NCBI Taxonomy" id="52838"/>
    <lineage>
        <taxon>Eukaryota</taxon>
        <taxon>Viridiplantae</taxon>
        <taxon>Streptophyta</taxon>
        <taxon>Embryophyta</taxon>
        <taxon>Tracheophyta</taxon>
        <taxon>Spermatophyta</taxon>
        <taxon>Magnoliopsida</taxon>
        <taxon>Liliopsida</taxon>
        <taxon>Zingiberales</taxon>
        <taxon>Musaceae</taxon>
        <taxon>Musa</taxon>
    </lineage>
</organism>
<reference evidence="4 5" key="1">
    <citation type="journal article" date="2019" name="Nat. Plants">
        <title>Genome sequencing of Musa balbisiana reveals subgenome evolution and function divergence in polyploid bananas.</title>
        <authorList>
            <person name="Yao X."/>
        </authorList>
    </citation>
    <scope>NUCLEOTIDE SEQUENCE [LARGE SCALE GENOMIC DNA]</scope>
    <source>
        <strain evidence="5">cv. DH-PKW</strain>
        <tissue evidence="4">Leaves</tissue>
    </source>
</reference>
<dbReference type="InterPro" id="IPR045843">
    <property type="entry name" value="IND-like"/>
</dbReference>
<evidence type="ECO:0000313" key="5">
    <source>
        <dbReference type="Proteomes" id="UP000317650"/>
    </source>
</evidence>
<keyword evidence="5" id="KW-1185">Reference proteome</keyword>
<feature type="compositionally biased region" description="Low complexity" evidence="3">
    <location>
        <begin position="176"/>
        <end position="189"/>
    </location>
</feature>
<dbReference type="GO" id="GO:0003700">
    <property type="term" value="F:DNA-binding transcription factor activity"/>
    <property type="evidence" value="ECO:0007669"/>
    <property type="project" value="InterPro"/>
</dbReference>
<sequence length="290" mass="31862">MEAEGMASELNWSSFDPSFSVEDTEEPMAQLFGSQQMFWSDSDYGGCYSSNTDMAVTSTPMNYSVGGEGTAAPWFPLGAYDQHDRPISVNEETSRDELADAVVKPLPPPPADASQGTKRRLRGGDIQIEVPRNKWKKAQKSAGTADEEDSSADINTRSSYCYGSEDDSNGSRELKGAVSMSSSSKGSAALNPNPQSLYAKVNIRLAFNVKTKLMFLFFPSLNADQHVSQKRRERINERLRILQNLVPNGTKLLSSDETWMYAPIAYNGVSLGFDLKHPSIVSAEENDFGI</sequence>
<evidence type="ECO:0000256" key="2">
    <source>
        <dbReference type="ARBA" id="ARBA00023242"/>
    </source>
</evidence>
<comment type="caution">
    <text evidence="4">The sequence shown here is derived from an EMBL/GenBank/DDBJ whole genome shotgun (WGS) entry which is preliminary data.</text>
</comment>
<keyword evidence="2" id="KW-0539">Nucleus</keyword>
<dbReference type="Proteomes" id="UP000317650">
    <property type="component" value="Chromosome 6"/>
</dbReference>
<accession>A0A4S8ILM5</accession>
<protein>
    <recommendedName>
        <fullName evidence="6">BHLH domain-containing protein</fullName>
    </recommendedName>
</protein>